<name>A0ACC0M788_RHOML</name>
<protein>
    <submittedName>
        <fullName evidence="1">Uncharacterized protein</fullName>
    </submittedName>
</protein>
<gene>
    <name evidence="1" type="ORF">RHMOL_Rhmol10G0251500</name>
</gene>
<dbReference type="Proteomes" id="UP001062846">
    <property type="component" value="Chromosome 10"/>
</dbReference>
<reference evidence="1" key="1">
    <citation type="submission" date="2022-02" db="EMBL/GenBank/DDBJ databases">
        <title>Plant Genome Project.</title>
        <authorList>
            <person name="Zhang R.-G."/>
        </authorList>
    </citation>
    <scope>NUCLEOTIDE SEQUENCE</scope>
    <source>
        <strain evidence="1">AT1</strain>
    </source>
</reference>
<sequence>MTAMYLVEPRHGHYACFVDLLSRAGPLLQAKQLIYQMPSHQKRKKRKKREVIPTFSLLQNGYSPVEIRGISGYPEAL</sequence>
<evidence type="ECO:0000313" key="1">
    <source>
        <dbReference type="EMBL" id="KAI8536367.1"/>
    </source>
</evidence>
<dbReference type="EMBL" id="CM046397">
    <property type="protein sequence ID" value="KAI8536367.1"/>
    <property type="molecule type" value="Genomic_DNA"/>
</dbReference>
<accession>A0ACC0M788</accession>
<organism evidence="1 2">
    <name type="scientific">Rhododendron molle</name>
    <name type="common">Chinese azalea</name>
    <name type="synonym">Azalea mollis</name>
    <dbReference type="NCBI Taxonomy" id="49168"/>
    <lineage>
        <taxon>Eukaryota</taxon>
        <taxon>Viridiplantae</taxon>
        <taxon>Streptophyta</taxon>
        <taxon>Embryophyta</taxon>
        <taxon>Tracheophyta</taxon>
        <taxon>Spermatophyta</taxon>
        <taxon>Magnoliopsida</taxon>
        <taxon>eudicotyledons</taxon>
        <taxon>Gunneridae</taxon>
        <taxon>Pentapetalae</taxon>
        <taxon>asterids</taxon>
        <taxon>Ericales</taxon>
        <taxon>Ericaceae</taxon>
        <taxon>Ericoideae</taxon>
        <taxon>Rhodoreae</taxon>
        <taxon>Rhododendron</taxon>
    </lineage>
</organism>
<comment type="caution">
    <text evidence="1">The sequence shown here is derived from an EMBL/GenBank/DDBJ whole genome shotgun (WGS) entry which is preliminary data.</text>
</comment>
<keyword evidence="2" id="KW-1185">Reference proteome</keyword>
<proteinExistence type="predicted"/>
<evidence type="ECO:0000313" key="2">
    <source>
        <dbReference type="Proteomes" id="UP001062846"/>
    </source>
</evidence>